<name>A0A1Z4VNY6_9GAMM</name>
<organism evidence="1 2">
    <name type="scientific">Thiohalobacter thiocyanaticus</name>
    <dbReference type="NCBI Taxonomy" id="585455"/>
    <lineage>
        <taxon>Bacteria</taxon>
        <taxon>Pseudomonadati</taxon>
        <taxon>Pseudomonadota</taxon>
        <taxon>Gammaproteobacteria</taxon>
        <taxon>Thiohalobacterales</taxon>
        <taxon>Thiohalobacteraceae</taxon>
        <taxon>Thiohalobacter</taxon>
    </lineage>
</organism>
<dbReference type="EMBL" id="AP018052">
    <property type="protein sequence ID" value="BAZ93058.1"/>
    <property type="molecule type" value="Genomic_DNA"/>
</dbReference>
<dbReference type="RefSeq" id="WP_157745291.1">
    <property type="nucleotide sequence ID" value="NZ_AP018052.1"/>
</dbReference>
<dbReference type="KEGG" id="ttc:FOKN1_0656"/>
<evidence type="ECO:0000313" key="1">
    <source>
        <dbReference type="EMBL" id="BAZ93058.1"/>
    </source>
</evidence>
<evidence type="ECO:0000313" key="2">
    <source>
        <dbReference type="Proteomes" id="UP000218765"/>
    </source>
</evidence>
<dbReference type="AlphaFoldDB" id="A0A1Z4VNY6"/>
<proteinExistence type="predicted"/>
<sequence length="191" mass="20890">MHPSMFYSSFHMGLSERVLPMKPAAVIVLSLVFAGCAGDATLQPGSGSSKAVLISFAAPMLRTRQYQGMRSGFDFIAYQLRAIALHGGERRHELHVQLTYSGLRRHYRHARLDAVGIEAFGMQVEEAVSCPEHRIGPPCDTRVRLTLPLNEALLRSRADAGLQIVLVAEDGRETALLLDPAYITAYLADAG</sequence>
<protein>
    <submittedName>
        <fullName evidence="1">TRAP-type C4-dicarboxylate transporter, large permease component</fullName>
    </submittedName>
</protein>
<dbReference type="OrthoDB" id="9845754at2"/>
<reference evidence="1 2" key="1">
    <citation type="submission" date="2017-05" db="EMBL/GenBank/DDBJ databases">
        <title>Thiocyanate degradation by Thiohalobacter thiocyanaticus FOKN1.</title>
        <authorList>
            <person name="Oshiki M."/>
            <person name="Fukushima T."/>
            <person name="Kawano S."/>
            <person name="Nakagawa J."/>
        </authorList>
    </citation>
    <scope>NUCLEOTIDE SEQUENCE [LARGE SCALE GENOMIC DNA]</scope>
    <source>
        <strain evidence="1 2">FOKN1</strain>
    </source>
</reference>
<dbReference type="Proteomes" id="UP000218765">
    <property type="component" value="Chromosome"/>
</dbReference>
<accession>A0A1Z4VNY6</accession>
<keyword evidence="2" id="KW-1185">Reference proteome</keyword>
<gene>
    <name evidence="1" type="ORF">FOKN1_0656</name>
</gene>